<evidence type="ECO:0000313" key="2">
    <source>
        <dbReference type="EMBL" id="VAW80239.1"/>
    </source>
</evidence>
<name>A0A3B0Z1C9_9ZZZZ</name>
<organism evidence="2">
    <name type="scientific">hydrothermal vent metagenome</name>
    <dbReference type="NCBI Taxonomy" id="652676"/>
    <lineage>
        <taxon>unclassified sequences</taxon>
        <taxon>metagenomes</taxon>
        <taxon>ecological metagenomes</taxon>
    </lineage>
</organism>
<reference evidence="2" key="1">
    <citation type="submission" date="2018-06" db="EMBL/GenBank/DDBJ databases">
        <authorList>
            <person name="Zhirakovskaya E."/>
        </authorList>
    </citation>
    <scope>NUCLEOTIDE SEQUENCE</scope>
</reference>
<keyword evidence="1" id="KW-0812">Transmembrane</keyword>
<sequence length="188" mass="21761">MRKKILKTDINYTLRQPLVLYGLLFLVFSLIMFGGSLFIWYPVNTEYAQNKILKIAEKNKYIALLNLNKLAITYSKAKRNSEVLTSKLLPGITQSKIITNLAKITSSNHLSVKKESYNEVKMKNHVLLRHDVVINGQYKDIKKMIFDIQSLPYLAYTKNAKFEKKIKTDYVQARLVIISFLRFVDHGG</sequence>
<proteinExistence type="predicted"/>
<gene>
    <name evidence="2" type="ORF">MNBD_GAMMA12-42</name>
</gene>
<dbReference type="EMBL" id="UOFL01000192">
    <property type="protein sequence ID" value="VAW80239.1"/>
    <property type="molecule type" value="Genomic_DNA"/>
</dbReference>
<keyword evidence="1" id="KW-0472">Membrane</keyword>
<feature type="transmembrane region" description="Helical" evidence="1">
    <location>
        <begin position="20"/>
        <end position="41"/>
    </location>
</feature>
<protein>
    <submittedName>
        <fullName evidence="2">Uncharacterized protein</fullName>
    </submittedName>
</protein>
<dbReference type="AlphaFoldDB" id="A0A3B0Z1C9"/>
<accession>A0A3B0Z1C9</accession>
<evidence type="ECO:0000256" key="1">
    <source>
        <dbReference type="SAM" id="Phobius"/>
    </source>
</evidence>
<keyword evidence="1" id="KW-1133">Transmembrane helix</keyword>